<dbReference type="GO" id="GO:0008658">
    <property type="term" value="F:penicillin binding"/>
    <property type="evidence" value="ECO:0007669"/>
    <property type="project" value="InterPro"/>
</dbReference>
<dbReference type="Gene3D" id="3.40.710.10">
    <property type="entry name" value="DD-peptidase/beta-lactamase superfamily"/>
    <property type="match status" value="1"/>
</dbReference>
<organism evidence="3 4">
    <name type="scientific">Glycomyces artemisiae</name>
    <dbReference type="NCBI Taxonomy" id="1076443"/>
    <lineage>
        <taxon>Bacteria</taxon>
        <taxon>Bacillati</taxon>
        <taxon>Actinomycetota</taxon>
        <taxon>Actinomycetes</taxon>
        <taxon>Glycomycetales</taxon>
        <taxon>Glycomycetaceae</taxon>
        <taxon>Glycomyces</taxon>
    </lineage>
</organism>
<gene>
    <name evidence="3" type="ORF">B0I28_104237</name>
</gene>
<feature type="domain" description="Penicillin binding protein A dimerisation" evidence="2">
    <location>
        <begin position="51"/>
        <end position="134"/>
    </location>
</feature>
<dbReference type="AlphaFoldDB" id="A0A2T0UMC6"/>
<feature type="domain" description="Penicillin-binding protein transpeptidase" evidence="1">
    <location>
        <begin position="157"/>
        <end position="484"/>
    </location>
</feature>
<evidence type="ECO:0000259" key="2">
    <source>
        <dbReference type="Pfam" id="PF21922"/>
    </source>
</evidence>
<reference evidence="3 4" key="1">
    <citation type="submission" date="2018-03" db="EMBL/GenBank/DDBJ databases">
        <title>Genomic Encyclopedia of Type Strains, Phase III (KMG-III): the genomes of soil and plant-associated and newly described type strains.</title>
        <authorList>
            <person name="Whitman W."/>
        </authorList>
    </citation>
    <scope>NUCLEOTIDE SEQUENCE [LARGE SCALE GENOMIC DNA]</scope>
    <source>
        <strain evidence="3 4">CGMCC 4.7067</strain>
    </source>
</reference>
<dbReference type="Pfam" id="PF21922">
    <property type="entry name" value="PBP_dimer_2"/>
    <property type="match status" value="1"/>
</dbReference>
<name>A0A2T0UMC6_9ACTN</name>
<dbReference type="OrthoDB" id="9766847at2"/>
<dbReference type="Proteomes" id="UP000238176">
    <property type="component" value="Unassembled WGS sequence"/>
</dbReference>
<dbReference type="GO" id="GO:0071972">
    <property type="term" value="F:peptidoglycan L,D-transpeptidase activity"/>
    <property type="evidence" value="ECO:0007669"/>
    <property type="project" value="TreeGrafter"/>
</dbReference>
<accession>A0A2T0UMC6</accession>
<dbReference type="Pfam" id="PF00905">
    <property type="entry name" value="Transpeptidase"/>
    <property type="match status" value="1"/>
</dbReference>
<dbReference type="InterPro" id="IPR001460">
    <property type="entry name" value="PCN-bd_Tpept"/>
</dbReference>
<dbReference type="GO" id="GO:0005886">
    <property type="term" value="C:plasma membrane"/>
    <property type="evidence" value="ECO:0007669"/>
    <property type="project" value="TreeGrafter"/>
</dbReference>
<keyword evidence="4" id="KW-1185">Reference proteome</keyword>
<dbReference type="GO" id="GO:0071555">
    <property type="term" value="P:cell wall organization"/>
    <property type="evidence" value="ECO:0007669"/>
    <property type="project" value="TreeGrafter"/>
</dbReference>
<sequence length="492" mass="51664">MNPALRRTGVLALILLGALIAQVTWVGFFHHDDYQGQLDARALVSEYSVPRGQILAGDTVIAQSVETDGDFYVYERQYPEGDAFANITGYKSFIYGATNLEEAENSILNGSSSLLAFDDFWATVKKDQKPGGNVVTTIDPALQQAAYDALADSGVKGGAVVIDPQTGQILAQASYPGWNPTDVSSNDGDTATAAWADLIAEEGEGGDNPALDRTRSNFYPPGSTFKTIVAAALIEDMGADADTMVPAGNEYTAPNTDHTITNSSDQCPNQEYTLAEAFAKSCNTTFARLCVEELSSDQIADMAANFGFGEAFQTPLTSVASETGDLSEDAFRAQACIGQQDVKETVLQNAIIAATIANGGERMEPQIIAALTDSKGETVQNGPEDSAGRAIDGDTAEELQKIMEGVVDNGTGSSAAIDGYTVGGKTGTAEQSASSENTLPDHGWFHGWAMDKDGEPAVAVCVFLDSYGSGASAKAAEISGNLMEQVLEGNGE</sequence>
<evidence type="ECO:0000259" key="1">
    <source>
        <dbReference type="Pfam" id="PF00905"/>
    </source>
</evidence>
<dbReference type="SUPFAM" id="SSF56601">
    <property type="entry name" value="beta-lactamase/transpeptidase-like"/>
    <property type="match status" value="1"/>
</dbReference>
<dbReference type="InterPro" id="IPR054120">
    <property type="entry name" value="PBPA_dimer"/>
</dbReference>
<dbReference type="InterPro" id="IPR050515">
    <property type="entry name" value="Beta-lactam/transpept"/>
</dbReference>
<evidence type="ECO:0000313" key="3">
    <source>
        <dbReference type="EMBL" id="PRY59081.1"/>
    </source>
</evidence>
<dbReference type="PANTHER" id="PTHR30627:SF24">
    <property type="entry name" value="PENICILLIN-BINDING PROTEIN 4B"/>
    <property type="match status" value="1"/>
</dbReference>
<proteinExistence type="predicted"/>
<protein>
    <submittedName>
        <fullName evidence="3">Cell elongation-specific peptidoglycan D,D-transpeptidase</fullName>
    </submittedName>
</protein>
<dbReference type="PANTHER" id="PTHR30627">
    <property type="entry name" value="PEPTIDOGLYCAN D,D-TRANSPEPTIDASE"/>
    <property type="match status" value="1"/>
</dbReference>
<dbReference type="InterPro" id="IPR012338">
    <property type="entry name" value="Beta-lactam/transpept-like"/>
</dbReference>
<evidence type="ECO:0000313" key="4">
    <source>
        <dbReference type="Proteomes" id="UP000238176"/>
    </source>
</evidence>
<dbReference type="RefSeq" id="WP_106364176.1">
    <property type="nucleotide sequence ID" value="NZ_PVTJ01000004.1"/>
</dbReference>
<dbReference type="EMBL" id="PVTJ01000004">
    <property type="protein sequence ID" value="PRY59081.1"/>
    <property type="molecule type" value="Genomic_DNA"/>
</dbReference>
<dbReference type="Gene3D" id="3.90.1310.10">
    <property type="entry name" value="Penicillin-binding protein 2a (Domain 2)"/>
    <property type="match status" value="1"/>
</dbReference>
<comment type="caution">
    <text evidence="3">The sequence shown here is derived from an EMBL/GenBank/DDBJ whole genome shotgun (WGS) entry which is preliminary data.</text>
</comment>